<comment type="function">
    <text evidence="1">Plays a role in nonsense-mediated mRNA decay.</text>
</comment>
<evidence type="ECO:0000259" key="4">
    <source>
        <dbReference type="Pfam" id="PF10374"/>
    </source>
</evidence>
<dbReference type="AlphaFoldDB" id="A0A6A6PDF2"/>
<name>A0A6A6PDF2_9PEZI</name>
<dbReference type="Proteomes" id="UP000799766">
    <property type="component" value="Unassembled WGS sequence"/>
</dbReference>
<dbReference type="SUPFAM" id="SSF48452">
    <property type="entry name" value="TPR-like"/>
    <property type="match status" value="1"/>
</dbReference>
<dbReference type="Pfam" id="PF10374">
    <property type="entry name" value="EST1"/>
    <property type="match status" value="1"/>
</dbReference>
<feature type="region of interest" description="Disordered" evidence="2">
    <location>
        <begin position="902"/>
        <end position="949"/>
    </location>
</feature>
<feature type="compositionally biased region" description="Gly residues" evidence="2">
    <location>
        <begin position="902"/>
        <end position="911"/>
    </location>
</feature>
<evidence type="ECO:0000313" key="6">
    <source>
        <dbReference type="Proteomes" id="UP000799766"/>
    </source>
</evidence>
<evidence type="ECO:0000259" key="3">
    <source>
        <dbReference type="Pfam" id="PF10373"/>
    </source>
</evidence>
<dbReference type="EMBL" id="MU001670">
    <property type="protein sequence ID" value="KAF2462015.1"/>
    <property type="molecule type" value="Genomic_DNA"/>
</dbReference>
<feature type="compositionally biased region" description="Polar residues" evidence="2">
    <location>
        <begin position="702"/>
        <end position="711"/>
    </location>
</feature>
<dbReference type="PANTHER" id="PTHR15696:SF36">
    <property type="entry name" value="NONSENSE-MEDIATED MRNA DECAY FACTOR"/>
    <property type="match status" value="1"/>
</dbReference>
<evidence type="ECO:0000313" key="5">
    <source>
        <dbReference type="EMBL" id="KAF2462015.1"/>
    </source>
</evidence>
<reference evidence="5" key="1">
    <citation type="journal article" date="2020" name="Stud. Mycol.">
        <title>101 Dothideomycetes genomes: a test case for predicting lifestyles and emergence of pathogens.</title>
        <authorList>
            <person name="Haridas S."/>
            <person name="Albert R."/>
            <person name="Binder M."/>
            <person name="Bloem J."/>
            <person name="Labutti K."/>
            <person name="Salamov A."/>
            <person name="Andreopoulos B."/>
            <person name="Baker S."/>
            <person name="Barry K."/>
            <person name="Bills G."/>
            <person name="Bluhm B."/>
            <person name="Cannon C."/>
            <person name="Castanera R."/>
            <person name="Culley D."/>
            <person name="Daum C."/>
            <person name="Ezra D."/>
            <person name="Gonzalez J."/>
            <person name="Henrissat B."/>
            <person name="Kuo A."/>
            <person name="Liang C."/>
            <person name="Lipzen A."/>
            <person name="Lutzoni F."/>
            <person name="Magnuson J."/>
            <person name="Mondo S."/>
            <person name="Nolan M."/>
            <person name="Ohm R."/>
            <person name="Pangilinan J."/>
            <person name="Park H.-J."/>
            <person name="Ramirez L."/>
            <person name="Alfaro M."/>
            <person name="Sun H."/>
            <person name="Tritt A."/>
            <person name="Yoshinaga Y."/>
            <person name="Zwiers L.-H."/>
            <person name="Turgeon B."/>
            <person name="Goodwin S."/>
            <person name="Spatafora J."/>
            <person name="Crous P."/>
            <person name="Grigoriev I."/>
        </authorList>
    </citation>
    <scope>NUCLEOTIDE SEQUENCE</scope>
    <source>
        <strain evidence="5">ATCC 16933</strain>
    </source>
</reference>
<gene>
    <name evidence="5" type="ORF">BDY21DRAFT_368154</name>
</gene>
<feature type="region of interest" description="Disordered" evidence="2">
    <location>
        <begin position="131"/>
        <end position="169"/>
    </location>
</feature>
<dbReference type="GO" id="GO:0005634">
    <property type="term" value="C:nucleus"/>
    <property type="evidence" value="ECO:0007669"/>
    <property type="project" value="UniProtKB-SubCell"/>
</dbReference>
<feature type="region of interest" description="Disordered" evidence="2">
    <location>
        <begin position="725"/>
        <end position="817"/>
    </location>
</feature>
<keyword evidence="1" id="KW-0866">Nonsense-mediated mRNA decay</keyword>
<feature type="region of interest" description="Disordered" evidence="2">
    <location>
        <begin position="686"/>
        <end position="711"/>
    </location>
</feature>
<dbReference type="OrthoDB" id="69928at2759"/>
<protein>
    <recommendedName>
        <fullName evidence="1">Nonsense-mediated mRNA decay factor</fullName>
    </recommendedName>
</protein>
<feature type="compositionally biased region" description="Low complexity" evidence="2">
    <location>
        <begin position="912"/>
        <end position="935"/>
    </location>
</feature>
<dbReference type="PANTHER" id="PTHR15696">
    <property type="entry name" value="SMG-7 SUPPRESSOR WITH MORPHOLOGICAL EFFECT ON GENITALIA PROTEIN 7"/>
    <property type="match status" value="1"/>
</dbReference>
<dbReference type="InterPro" id="IPR045153">
    <property type="entry name" value="Est1/Ebs1-like"/>
</dbReference>
<feature type="domain" description="DNA/RNA-binding" evidence="3">
    <location>
        <begin position="210"/>
        <end position="496"/>
    </location>
</feature>
<feature type="compositionally biased region" description="Low complexity" evidence="2">
    <location>
        <begin position="771"/>
        <end position="782"/>
    </location>
</feature>
<accession>A0A6A6PDF2</accession>
<dbReference type="InterPro" id="IPR019458">
    <property type="entry name" value="Est1-like_N"/>
</dbReference>
<feature type="domain" description="Telomerase activating protein Est1-like N-terminal" evidence="4">
    <location>
        <begin position="61"/>
        <end position="195"/>
    </location>
</feature>
<dbReference type="InterPro" id="IPR018834">
    <property type="entry name" value="DNA/RNA-bd_Est1-type"/>
</dbReference>
<dbReference type="InterPro" id="IPR011990">
    <property type="entry name" value="TPR-like_helical_dom_sf"/>
</dbReference>
<keyword evidence="6" id="KW-1185">Reference proteome</keyword>
<evidence type="ECO:0000256" key="2">
    <source>
        <dbReference type="SAM" id="MobiDB-lite"/>
    </source>
</evidence>
<proteinExistence type="predicted"/>
<dbReference type="GO" id="GO:0000184">
    <property type="term" value="P:nuclear-transcribed mRNA catabolic process, nonsense-mediated decay"/>
    <property type="evidence" value="ECO:0007669"/>
    <property type="project" value="UniProtKB-KW"/>
</dbReference>
<feature type="compositionally biased region" description="Polar residues" evidence="2">
    <location>
        <begin position="135"/>
        <end position="150"/>
    </location>
</feature>
<keyword evidence="1" id="KW-0539">Nucleus</keyword>
<dbReference type="Gene3D" id="1.25.40.10">
    <property type="entry name" value="Tetratricopeptide repeat domain"/>
    <property type="match status" value="1"/>
</dbReference>
<comment type="subcellular location">
    <subcellularLocation>
        <location evidence="1">Nucleus</location>
    </subcellularLocation>
</comment>
<evidence type="ECO:0000256" key="1">
    <source>
        <dbReference type="RuleBase" id="RU369098"/>
    </source>
</evidence>
<sequence>MAAVQANQADRLLCDACDALVLKFDPDAMIQPDVMAELEDYRSLWNTVVFGDLKGALAGRTDEILWDAHRRLNRHFQERYSKLRKDKHRAVETRKLTKSYIAFIKSAQRFYRNYIIRLDDRFDGIPGLRKAADQMRQSAGRNGSNGSNPRIQEANGAAEAPQPKTEPDPELKRVVLLSCYRTLIYLGDLSRYRETETKAQNPQDRNWSPAIGYYHLATAIYPKSGFAHNQLAVIARAEHDHLRATYQLYRALSAAEPHPLAKNNLEVEFKKIRAAWERGEPIIRHPTNDNAASSTVLVTWFVRLHSKCYKGEDFAERDELEDEVLNRLTVEVKERSLDGVLLKMLLINVAAQDLAASRLSGGDTSQRAFNSFFYYMRLNVRTFITLLQIFQGELEHTKGTATGGSEENRQLALADNITIVARRILPGLRLYSAWMLHNIEILSSQAGESPENKELWRAYSNTLTLLSSTFPAECLPTADYMMEEDAETVGFVPLEGPETMRIWYNGDQLRLKVTDSSIERHHPNVEMLVRIRDLVADGVDIAVNTQAPIGLSTDRASFVYQESGLPSELLASPSNKDEMTISTPELSNMRLAQNVSIPDDQASQSVAPSEAASTALAKDAAMNRMVDDLVGQDGGLDILPEEDENIPPTPPEQTFEDTTLVSDGTYGIGPVQMNANDLVNMVHNYSKPSDQSWGGSPFGGNSRPQSRQQETNTIAQAPLPFVPSAADATGIWSNNNQGGRGSSGPSSPYYELPAFGGNIGQQAAPPMVRMSSSQYPQQVPSPTAAEQSPGNKKGSHAPQISAHMSSDRPRSSFESPGGLFAEPWSSYTAFSKSDCATGRSNAGELAHSGHSTFAAEPVSAVLSAYNPPNPNIGGGLSPFDPPPGGMSGYRTSASALMAGGGMGFDGAGAGSGSRPPSAAWSTELNRSLSSLSRAAGTSPRVGSQHGWEG</sequence>
<feature type="region of interest" description="Disordered" evidence="2">
    <location>
        <begin position="635"/>
        <end position="657"/>
    </location>
</feature>
<organism evidence="5 6">
    <name type="scientific">Lineolata rhizophorae</name>
    <dbReference type="NCBI Taxonomy" id="578093"/>
    <lineage>
        <taxon>Eukaryota</taxon>
        <taxon>Fungi</taxon>
        <taxon>Dikarya</taxon>
        <taxon>Ascomycota</taxon>
        <taxon>Pezizomycotina</taxon>
        <taxon>Dothideomycetes</taxon>
        <taxon>Dothideomycetes incertae sedis</taxon>
        <taxon>Lineolatales</taxon>
        <taxon>Lineolataceae</taxon>
        <taxon>Lineolata</taxon>
    </lineage>
</organism>
<dbReference type="Pfam" id="PF10373">
    <property type="entry name" value="EST1_DNA_bind"/>
    <property type="match status" value="1"/>
</dbReference>